<evidence type="ECO:0000313" key="6">
    <source>
        <dbReference type="Proteomes" id="UP000629025"/>
    </source>
</evidence>
<dbReference type="Proteomes" id="UP000629025">
    <property type="component" value="Unassembled WGS sequence"/>
</dbReference>
<evidence type="ECO:0000256" key="3">
    <source>
        <dbReference type="ARBA" id="ARBA00022729"/>
    </source>
</evidence>
<keyword evidence="2" id="KW-0813">Transport</keyword>
<dbReference type="RefSeq" id="WP_229680691.1">
    <property type="nucleotide sequence ID" value="NZ_BMIJ01000004.1"/>
</dbReference>
<feature type="signal peptide" evidence="4">
    <location>
        <begin position="1"/>
        <end position="21"/>
    </location>
</feature>
<feature type="chain" id="PRO_5045752069" evidence="4">
    <location>
        <begin position="22"/>
        <end position="423"/>
    </location>
</feature>
<gene>
    <name evidence="5" type="ORF">GCM10011352_19660</name>
</gene>
<evidence type="ECO:0000313" key="5">
    <source>
        <dbReference type="EMBL" id="GGB93690.1"/>
    </source>
</evidence>
<evidence type="ECO:0000256" key="2">
    <source>
        <dbReference type="ARBA" id="ARBA00022448"/>
    </source>
</evidence>
<dbReference type="EMBL" id="BMIJ01000004">
    <property type="protein sequence ID" value="GGB93690.1"/>
    <property type="molecule type" value="Genomic_DNA"/>
</dbReference>
<keyword evidence="6" id="KW-1185">Reference proteome</keyword>
<dbReference type="InterPro" id="IPR006059">
    <property type="entry name" value="SBP"/>
</dbReference>
<organism evidence="5 6">
    <name type="scientific">Marinobacterium zhoushanense</name>
    <dbReference type="NCBI Taxonomy" id="1679163"/>
    <lineage>
        <taxon>Bacteria</taxon>
        <taxon>Pseudomonadati</taxon>
        <taxon>Pseudomonadota</taxon>
        <taxon>Gammaproteobacteria</taxon>
        <taxon>Oceanospirillales</taxon>
        <taxon>Oceanospirillaceae</taxon>
        <taxon>Marinobacterium</taxon>
    </lineage>
</organism>
<protein>
    <submittedName>
        <fullName evidence="5">Sugar-binding protein</fullName>
    </submittedName>
</protein>
<proteinExistence type="inferred from homology"/>
<sequence>MKNTYLSLLPYAVMTTLSVSAVGASAAPAEIKLWRHETSNIAEIQVSKDAIDRFNKSQDKWRVVAEMIPEGSYTETVTAAALANELPCILDMDQPVVPNFAWSGYLRPLEGLVSKEALDSLIDSAKGTYKGQVYSVGQFDVALALFTRKSILDKYGIRQATMEQPWSKEELLDALAKLKASGEYPYPLSMRTGWTGEWYSYGYTPMLQSFGGDQIDRANYLAAEGVLNGKSGLAWGEFFQDLFEKGYVDRNPSDDKAFIQGRSALDYVGSWEMGNHSQRWGEDLVVMPVPDFGHGPVVGGGSWQWGVTKSCANPEGAAKFVEFILQPSEIAEMSEVTGMIPSTPAAARMTNHYREGGDWRFFYDYSAAYAKLRPATPAYPIISSTFETMARNIKDGANVQDALDEAVDTIERNIADNKGYGFN</sequence>
<comment type="similarity">
    <text evidence="1">Belongs to the bacterial solute-binding protein 1 family.</text>
</comment>
<dbReference type="SUPFAM" id="SSF53850">
    <property type="entry name" value="Periplasmic binding protein-like II"/>
    <property type="match status" value="1"/>
</dbReference>
<dbReference type="PANTHER" id="PTHR30061:SF50">
    <property type="entry name" value="MALTOSE_MALTODEXTRIN-BINDING PERIPLASMIC PROTEIN"/>
    <property type="match status" value="1"/>
</dbReference>
<reference evidence="6" key="1">
    <citation type="journal article" date="2019" name="Int. J. Syst. Evol. Microbiol.">
        <title>The Global Catalogue of Microorganisms (GCM) 10K type strain sequencing project: providing services to taxonomists for standard genome sequencing and annotation.</title>
        <authorList>
            <consortium name="The Broad Institute Genomics Platform"/>
            <consortium name="The Broad Institute Genome Sequencing Center for Infectious Disease"/>
            <person name="Wu L."/>
            <person name="Ma J."/>
        </authorList>
    </citation>
    <scope>NUCLEOTIDE SEQUENCE [LARGE SCALE GENOMIC DNA]</scope>
    <source>
        <strain evidence="6">CGMCC 1.15341</strain>
    </source>
</reference>
<name>A0ABQ1KEZ3_9GAMM</name>
<keyword evidence="3 4" id="KW-0732">Signal</keyword>
<dbReference type="Pfam" id="PF13416">
    <property type="entry name" value="SBP_bac_8"/>
    <property type="match status" value="1"/>
</dbReference>
<evidence type="ECO:0000256" key="4">
    <source>
        <dbReference type="SAM" id="SignalP"/>
    </source>
</evidence>
<accession>A0ABQ1KEZ3</accession>
<dbReference type="PANTHER" id="PTHR30061">
    <property type="entry name" value="MALTOSE-BINDING PERIPLASMIC PROTEIN"/>
    <property type="match status" value="1"/>
</dbReference>
<comment type="caution">
    <text evidence="5">The sequence shown here is derived from an EMBL/GenBank/DDBJ whole genome shotgun (WGS) entry which is preliminary data.</text>
</comment>
<dbReference type="Gene3D" id="3.40.190.10">
    <property type="entry name" value="Periplasmic binding protein-like II"/>
    <property type="match status" value="1"/>
</dbReference>
<evidence type="ECO:0000256" key="1">
    <source>
        <dbReference type="ARBA" id="ARBA00008520"/>
    </source>
</evidence>